<dbReference type="GO" id="GO:0000422">
    <property type="term" value="P:autophagy of mitochondrion"/>
    <property type="evidence" value="ECO:0007669"/>
    <property type="project" value="TreeGrafter"/>
</dbReference>
<accession>A0A7D9LR76</accession>
<dbReference type="EMBL" id="CACRXK020023510">
    <property type="protein sequence ID" value="CAB4037826.1"/>
    <property type="molecule type" value="Genomic_DNA"/>
</dbReference>
<dbReference type="EC" id="2.7.11.1" evidence="5"/>
<keyword evidence="21" id="KW-1185">Reference proteome</keyword>
<evidence type="ECO:0000313" key="21">
    <source>
        <dbReference type="Proteomes" id="UP001152795"/>
    </source>
</evidence>
<dbReference type="Pfam" id="PF00069">
    <property type="entry name" value="Pkinase"/>
    <property type="match status" value="1"/>
</dbReference>
<keyword evidence="7" id="KW-0808">Transferase</keyword>
<keyword evidence="10 20" id="KW-0418">Kinase</keyword>
<organism evidence="20 21">
    <name type="scientific">Paramuricea clavata</name>
    <name type="common">Red gorgonian</name>
    <name type="synonym">Violescent sea-whip</name>
    <dbReference type="NCBI Taxonomy" id="317549"/>
    <lineage>
        <taxon>Eukaryota</taxon>
        <taxon>Metazoa</taxon>
        <taxon>Cnidaria</taxon>
        <taxon>Anthozoa</taxon>
        <taxon>Octocorallia</taxon>
        <taxon>Malacalcyonacea</taxon>
        <taxon>Plexauridae</taxon>
        <taxon>Paramuricea</taxon>
    </lineage>
</organism>
<evidence type="ECO:0000256" key="17">
    <source>
        <dbReference type="ARBA" id="ARBA00047899"/>
    </source>
</evidence>
<dbReference type="InterPro" id="IPR011009">
    <property type="entry name" value="Kinase-like_dom_sf"/>
</dbReference>
<keyword evidence="9" id="KW-0547">Nucleotide-binding</keyword>
<dbReference type="Gene3D" id="1.10.510.10">
    <property type="entry name" value="Transferase(Phosphotransferase) domain 1"/>
    <property type="match status" value="1"/>
</dbReference>
<dbReference type="GO" id="GO:0046872">
    <property type="term" value="F:metal ion binding"/>
    <property type="evidence" value="ECO:0007669"/>
    <property type="project" value="UniProtKB-KW"/>
</dbReference>
<dbReference type="GO" id="GO:0005524">
    <property type="term" value="F:ATP binding"/>
    <property type="evidence" value="ECO:0007669"/>
    <property type="project" value="UniProtKB-KW"/>
</dbReference>
<dbReference type="PANTHER" id="PTHR22972:SF7">
    <property type="entry name" value="SERINE_THREONINE-PROTEIN KINASE PINK1, MITOCHONDRIAL"/>
    <property type="match status" value="1"/>
</dbReference>
<dbReference type="SMART" id="SM00220">
    <property type="entry name" value="S_TKc"/>
    <property type="match status" value="1"/>
</dbReference>
<dbReference type="InterPro" id="IPR000719">
    <property type="entry name" value="Prot_kinase_dom"/>
</dbReference>
<protein>
    <recommendedName>
        <fullName evidence="5">non-specific serine/threonine protein kinase</fullName>
        <ecNumber evidence="5">2.7.11.1</ecNumber>
    </recommendedName>
</protein>
<dbReference type="InterPro" id="IPR051511">
    <property type="entry name" value="MitoQC_Scaffold_Kinases"/>
</dbReference>
<evidence type="ECO:0000256" key="6">
    <source>
        <dbReference type="ARBA" id="ARBA00022527"/>
    </source>
</evidence>
<evidence type="ECO:0000256" key="1">
    <source>
        <dbReference type="ARBA" id="ARBA00001946"/>
    </source>
</evidence>
<keyword evidence="12" id="KW-0999">Mitochondrion inner membrane</keyword>
<dbReference type="Proteomes" id="UP001152795">
    <property type="component" value="Unassembled WGS sequence"/>
</dbReference>
<dbReference type="GO" id="GO:0004674">
    <property type="term" value="F:protein serine/threonine kinase activity"/>
    <property type="evidence" value="ECO:0007669"/>
    <property type="project" value="UniProtKB-KW"/>
</dbReference>
<dbReference type="PANTHER" id="PTHR22972">
    <property type="entry name" value="SERINE/THREONINE PROTEIN KINASE"/>
    <property type="match status" value="1"/>
</dbReference>
<dbReference type="GO" id="GO:0005743">
    <property type="term" value="C:mitochondrial inner membrane"/>
    <property type="evidence" value="ECO:0007669"/>
    <property type="project" value="UniProtKB-SubCell"/>
</dbReference>
<evidence type="ECO:0000256" key="11">
    <source>
        <dbReference type="ARBA" id="ARBA00022787"/>
    </source>
</evidence>
<evidence type="ECO:0000313" key="20">
    <source>
        <dbReference type="EMBL" id="CAB4037826.1"/>
    </source>
</evidence>
<keyword evidence="15" id="KW-0809">Transit peptide</keyword>
<keyword evidence="8" id="KW-0479">Metal-binding</keyword>
<evidence type="ECO:0000256" key="7">
    <source>
        <dbReference type="ARBA" id="ARBA00022679"/>
    </source>
</evidence>
<evidence type="ECO:0000256" key="9">
    <source>
        <dbReference type="ARBA" id="ARBA00022741"/>
    </source>
</evidence>
<comment type="catalytic activity">
    <reaction evidence="17">
        <text>L-threonyl-[protein] + ATP = O-phospho-L-threonyl-[protein] + ADP + H(+)</text>
        <dbReference type="Rhea" id="RHEA:46608"/>
        <dbReference type="Rhea" id="RHEA-COMP:11060"/>
        <dbReference type="Rhea" id="RHEA-COMP:11605"/>
        <dbReference type="ChEBI" id="CHEBI:15378"/>
        <dbReference type="ChEBI" id="CHEBI:30013"/>
        <dbReference type="ChEBI" id="CHEBI:30616"/>
        <dbReference type="ChEBI" id="CHEBI:61977"/>
        <dbReference type="ChEBI" id="CHEBI:456216"/>
        <dbReference type="EC" id="2.7.11.1"/>
    </reaction>
</comment>
<proteinExistence type="predicted"/>
<evidence type="ECO:0000259" key="19">
    <source>
        <dbReference type="PROSITE" id="PS50011"/>
    </source>
</evidence>
<comment type="cofactor">
    <cofactor evidence="1">
        <name>Mg(2+)</name>
        <dbReference type="ChEBI" id="CHEBI:18420"/>
    </cofactor>
</comment>
<comment type="catalytic activity">
    <reaction evidence="18">
        <text>L-seryl-[protein] + ATP = O-phospho-L-seryl-[protein] + ADP + H(+)</text>
        <dbReference type="Rhea" id="RHEA:17989"/>
        <dbReference type="Rhea" id="RHEA-COMP:9863"/>
        <dbReference type="Rhea" id="RHEA-COMP:11604"/>
        <dbReference type="ChEBI" id="CHEBI:15378"/>
        <dbReference type="ChEBI" id="CHEBI:29999"/>
        <dbReference type="ChEBI" id="CHEBI:30616"/>
        <dbReference type="ChEBI" id="CHEBI:83421"/>
        <dbReference type="ChEBI" id="CHEBI:456216"/>
        <dbReference type="EC" id="2.7.11.1"/>
    </reaction>
</comment>
<keyword evidence="13" id="KW-0067">ATP-binding</keyword>
<evidence type="ECO:0000256" key="5">
    <source>
        <dbReference type="ARBA" id="ARBA00012513"/>
    </source>
</evidence>
<evidence type="ECO:0000256" key="14">
    <source>
        <dbReference type="ARBA" id="ARBA00022842"/>
    </source>
</evidence>
<evidence type="ECO:0000256" key="18">
    <source>
        <dbReference type="ARBA" id="ARBA00048679"/>
    </source>
</evidence>
<dbReference type="GO" id="GO:0005741">
    <property type="term" value="C:mitochondrial outer membrane"/>
    <property type="evidence" value="ECO:0007669"/>
    <property type="project" value="UniProtKB-SubCell"/>
</dbReference>
<evidence type="ECO:0000256" key="10">
    <source>
        <dbReference type="ARBA" id="ARBA00022777"/>
    </source>
</evidence>
<dbReference type="PROSITE" id="PS50011">
    <property type="entry name" value="PROTEIN_KINASE_DOM"/>
    <property type="match status" value="1"/>
</dbReference>
<evidence type="ECO:0000256" key="4">
    <source>
        <dbReference type="ARBA" id="ARBA00004572"/>
    </source>
</evidence>
<keyword evidence="16" id="KW-0496">Mitochondrion</keyword>
<comment type="caution">
    <text evidence="20">The sequence shown here is derived from an EMBL/GenBank/DDBJ whole genome shotgun (WGS) entry which is preliminary data.</text>
</comment>
<evidence type="ECO:0000256" key="8">
    <source>
        <dbReference type="ARBA" id="ARBA00022723"/>
    </source>
</evidence>
<keyword evidence="11" id="KW-1000">Mitochondrion outer membrane</keyword>
<evidence type="ECO:0000256" key="2">
    <source>
        <dbReference type="ARBA" id="ARBA00004434"/>
    </source>
</evidence>
<evidence type="ECO:0000256" key="16">
    <source>
        <dbReference type="ARBA" id="ARBA00023128"/>
    </source>
</evidence>
<evidence type="ECO:0000256" key="3">
    <source>
        <dbReference type="ARBA" id="ARBA00004514"/>
    </source>
</evidence>
<sequence>MPLRQALETGLRFAKRSFKGGIHHATPRSTSTVQNAMIKPKVIGDQVQPPIVRKFFFAHWLQNSSRVVSFKNYPIERTVANGRMNPMLLFLALVGFTYMEVKENETSGSATCSPEEEKLHRLLQDMLQSTAKNIPEVSVNHTGKKLKDYRIKERLGKASCNSAVYAAEIHDNPCALKMLFNYSASSQSVSLEKAFSKELAVLPRNEEIPTMNDTSRYTRLPNHFNVIKVLGHFADNTPVLSDAVDSYPLALPSRLYRDGYGRNRTMFCVMQKFSGTLHDYIAKHKDNLHTKTSLALLAQLLEGLRHLNIHGVAHRDLKSDNILVNESANGMPHLVITDLGCCLAEKRHGLKLPFETDETSKGGNAELMAPEVVSAEPGPGQIIDYSKSDEWAAGAIGYEIFGQKHPFQNQTVDKESYNIDHLPELKGAPMAVRVLIKELLQRHPNDRPDISLAATVCQMLLWAPDLCMVDNQASPLDNVKRWFERMTLSLTFGIWEYQDQQDIPVEKQVLLSFLSRTSVDEIVKAIRWLHGFSNVDTPLY</sequence>
<evidence type="ECO:0000256" key="13">
    <source>
        <dbReference type="ARBA" id="ARBA00022840"/>
    </source>
</evidence>
<dbReference type="GO" id="GO:0090141">
    <property type="term" value="P:positive regulation of mitochondrial fission"/>
    <property type="evidence" value="ECO:0007669"/>
    <property type="project" value="TreeGrafter"/>
</dbReference>
<keyword evidence="6" id="KW-0723">Serine/threonine-protein kinase</keyword>
<feature type="domain" description="Protein kinase" evidence="19">
    <location>
        <begin position="149"/>
        <end position="461"/>
    </location>
</feature>
<dbReference type="GO" id="GO:0005829">
    <property type="term" value="C:cytosol"/>
    <property type="evidence" value="ECO:0007669"/>
    <property type="project" value="UniProtKB-SubCell"/>
</dbReference>
<dbReference type="OrthoDB" id="1405469at2759"/>
<gene>
    <name evidence="20" type="ORF">PACLA_8A007446</name>
</gene>
<dbReference type="AlphaFoldDB" id="A0A7D9LR76"/>
<dbReference type="GO" id="GO:0042981">
    <property type="term" value="P:regulation of apoptotic process"/>
    <property type="evidence" value="ECO:0007669"/>
    <property type="project" value="TreeGrafter"/>
</dbReference>
<dbReference type="InterPro" id="IPR008271">
    <property type="entry name" value="Ser/Thr_kinase_AS"/>
</dbReference>
<evidence type="ECO:0000256" key="12">
    <source>
        <dbReference type="ARBA" id="ARBA00022792"/>
    </source>
</evidence>
<evidence type="ECO:0000256" key="15">
    <source>
        <dbReference type="ARBA" id="ARBA00022946"/>
    </source>
</evidence>
<dbReference type="PROSITE" id="PS00108">
    <property type="entry name" value="PROTEIN_KINASE_ST"/>
    <property type="match status" value="1"/>
</dbReference>
<keyword evidence="14" id="KW-0460">Magnesium</keyword>
<comment type="subcellular location">
    <subcellularLocation>
        <location evidence="3">Cytoplasm</location>
        <location evidence="3">Cytosol</location>
    </subcellularLocation>
    <subcellularLocation>
        <location evidence="2">Mitochondrion inner membrane</location>
        <topology evidence="2">Single-pass membrane protein</topology>
    </subcellularLocation>
    <subcellularLocation>
        <location evidence="4">Mitochondrion outer membrane</location>
        <topology evidence="4">Single-pass membrane protein</topology>
    </subcellularLocation>
</comment>
<reference evidence="20" key="1">
    <citation type="submission" date="2020-04" db="EMBL/GenBank/DDBJ databases">
        <authorList>
            <person name="Alioto T."/>
            <person name="Alioto T."/>
            <person name="Gomez Garrido J."/>
        </authorList>
    </citation>
    <scope>NUCLEOTIDE SEQUENCE</scope>
    <source>
        <strain evidence="20">A484AB</strain>
    </source>
</reference>
<name>A0A7D9LR76_PARCT</name>
<keyword evidence="12" id="KW-0472">Membrane</keyword>
<dbReference type="SUPFAM" id="SSF56112">
    <property type="entry name" value="Protein kinase-like (PK-like)"/>
    <property type="match status" value="1"/>
</dbReference>